<protein>
    <submittedName>
        <fullName evidence="3">Neuronal membrane glycoprotein M6-b-like</fullName>
    </submittedName>
</protein>
<keyword evidence="1" id="KW-0472">Membrane</keyword>
<dbReference type="GO" id="GO:0005886">
    <property type="term" value="C:plasma membrane"/>
    <property type="evidence" value="ECO:0007669"/>
    <property type="project" value="TreeGrafter"/>
</dbReference>
<sequence>MGCRRRCSRCVGATPCGSLLATVVCLAGVGLFCGAGHQALGTTEELLRHRFAYPTDDGGEDGERRGIGKLMDVLRYVLYGLAGAFCLYGAVLLCEGAASTRARRRSYSGGSGASACATCVSGWFILLTFVLALAWLGVFGLSALPVYMAFSVLSACHSVAPPAGSPAPPPPSRVCVDLRQFGVIPWNETAGVLCDAPLSEMCDSSEFTTAFYLYAAASAGAALTVLSMLIYCSVLVYNFGVSRLYRREDYCTKL</sequence>
<evidence type="ECO:0000313" key="3">
    <source>
        <dbReference type="RefSeq" id="XP_032812532.1"/>
    </source>
</evidence>
<gene>
    <name evidence="3" type="primary">LOC116943624</name>
</gene>
<keyword evidence="1" id="KW-0812">Transmembrane</keyword>
<dbReference type="PANTHER" id="PTHR11683:SF12">
    <property type="entry name" value="M6, ISOFORM F"/>
    <property type="match status" value="1"/>
</dbReference>
<keyword evidence="1" id="KW-1133">Transmembrane helix</keyword>
<dbReference type="Pfam" id="PF01275">
    <property type="entry name" value="Myelin_PLP"/>
    <property type="match status" value="1"/>
</dbReference>
<dbReference type="SMART" id="SM00002">
    <property type="entry name" value="PLP"/>
    <property type="match status" value="1"/>
</dbReference>
<feature type="transmembrane region" description="Helical" evidence="1">
    <location>
        <begin position="115"/>
        <end position="138"/>
    </location>
</feature>
<dbReference type="PANTHER" id="PTHR11683">
    <property type="entry name" value="MYELIN PROTEOLIPID"/>
    <property type="match status" value="1"/>
</dbReference>
<feature type="transmembrane region" description="Helical" evidence="1">
    <location>
        <begin position="76"/>
        <end position="94"/>
    </location>
</feature>
<feature type="transmembrane region" description="Helical" evidence="1">
    <location>
        <begin position="12"/>
        <end position="37"/>
    </location>
</feature>
<dbReference type="Proteomes" id="UP001318040">
    <property type="component" value="Chromosome 18"/>
</dbReference>
<reference evidence="3" key="1">
    <citation type="submission" date="2025-08" db="UniProtKB">
        <authorList>
            <consortium name="RefSeq"/>
        </authorList>
    </citation>
    <scope>IDENTIFICATION</scope>
    <source>
        <tissue evidence="3">Sperm</tissue>
    </source>
</reference>
<dbReference type="RefSeq" id="XP_032812532.1">
    <property type="nucleotide sequence ID" value="XM_032956641.1"/>
</dbReference>
<name>A0AAJ7T783_PETMA</name>
<feature type="transmembrane region" description="Helical" evidence="1">
    <location>
        <begin position="211"/>
        <end position="237"/>
    </location>
</feature>
<evidence type="ECO:0000313" key="2">
    <source>
        <dbReference type="Proteomes" id="UP001318040"/>
    </source>
</evidence>
<proteinExistence type="predicted"/>
<organism evidence="2 3">
    <name type="scientific">Petromyzon marinus</name>
    <name type="common">Sea lamprey</name>
    <dbReference type="NCBI Taxonomy" id="7757"/>
    <lineage>
        <taxon>Eukaryota</taxon>
        <taxon>Metazoa</taxon>
        <taxon>Chordata</taxon>
        <taxon>Craniata</taxon>
        <taxon>Vertebrata</taxon>
        <taxon>Cyclostomata</taxon>
        <taxon>Hyperoartia</taxon>
        <taxon>Petromyzontiformes</taxon>
        <taxon>Petromyzontidae</taxon>
        <taxon>Petromyzon</taxon>
    </lineage>
</organism>
<dbReference type="KEGG" id="pmrn:116943624"/>
<accession>A0AAJ7T783</accession>
<keyword evidence="2" id="KW-1185">Reference proteome</keyword>
<dbReference type="AlphaFoldDB" id="A0AAJ7T783"/>
<evidence type="ECO:0000256" key="1">
    <source>
        <dbReference type="SAM" id="Phobius"/>
    </source>
</evidence>
<dbReference type="GO" id="GO:0031175">
    <property type="term" value="P:neuron projection development"/>
    <property type="evidence" value="ECO:0007669"/>
    <property type="project" value="TreeGrafter"/>
</dbReference>
<dbReference type="InterPro" id="IPR001614">
    <property type="entry name" value="Myelin_PLP"/>
</dbReference>